<dbReference type="InterPro" id="IPR000510">
    <property type="entry name" value="Nase/OxRdtase_comp1"/>
</dbReference>
<gene>
    <name evidence="2" type="primary">nifK_4</name>
    <name evidence="2" type="ORF">CLCHR_27480</name>
    <name evidence="3" type="ORF">D2A34_02765</name>
</gene>
<dbReference type="Proteomes" id="UP000265930">
    <property type="component" value="Unassembled WGS sequence"/>
</dbReference>
<evidence type="ECO:0000313" key="3">
    <source>
        <dbReference type="EMBL" id="RII36319.1"/>
    </source>
</evidence>
<dbReference type="EMBL" id="MZGT01000035">
    <property type="protein sequence ID" value="OPJ60935.1"/>
    <property type="molecule type" value="Genomic_DNA"/>
</dbReference>
<feature type="domain" description="Nitrogenase/oxidoreductase component 1" evidence="1">
    <location>
        <begin position="12"/>
        <end position="413"/>
    </location>
</feature>
<dbReference type="AlphaFoldDB" id="A0A1V4IMD4"/>
<keyword evidence="4" id="KW-1185">Reference proteome</keyword>
<dbReference type="InterPro" id="IPR050152">
    <property type="entry name" value="ChlB/BchB/BchZ"/>
</dbReference>
<dbReference type="EMBL" id="QXDJ01000001">
    <property type="protein sequence ID" value="RII36319.1"/>
    <property type="molecule type" value="Genomic_DNA"/>
</dbReference>
<evidence type="ECO:0000313" key="4">
    <source>
        <dbReference type="Proteomes" id="UP000191056"/>
    </source>
</evidence>
<dbReference type="Pfam" id="PF00148">
    <property type="entry name" value="Oxidored_nitro"/>
    <property type="match status" value="1"/>
</dbReference>
<keyword evidence="2" id="KW-0560">Oxidoreductase</keyword>
<evidence type="ECO:0000313" key="5">
    <source>
        <dbReference type="Proteomes" id="UP000265930"/>
    </source>
</evidence>
<dbReference type="PANTHER" id="PTHR33712:SF7">
    <property type="entry name" value="LIGHT-INDEPENDENT PROTOCHLOROPHYLLIDE REDUCTASE SUBUNIT B"/>
    <property type="match status" value="1"/>
</dbReference>
<protein>
    <submittedName>
        <fullName evidence="2">Nitrogenase molybdenum-iron protein beta chain</fullName>
        <ecNumber evidence="2">1.18.6.1</ecNumber>
    </submittedName>
    <submittedName>
        <fullName evidence="3">Oxalate:formate antiporter</fullName>
    </submittedName>
</protein>
<dbReference type="Gene3D" id="3.40.50.1980">
    <property type="entry name" value="Nitrogenase molybdenum iron protein domain"/>
    <property type="match status" value="3"/>
</dbReference>
<dbReference type="OrthoDB" id="9802175at2"/>
<name>A0A1V4IMD4_9CLOT</name>
<dbReference type="EC" id="1.18.6.1" evidence="2"/>
<organism evidence="2 4">
    <name type="scientific">Clostridium chromiireducens</name>
    <dbReference type="NCBI Taxonomy" id="225345"/>
    <lineage>
        <taxon>Bacteria</taxon>
        <taxon>Bacillati</taxon>
        <taxon>Bacillota</taxon>
        <taxon>Clostridia</taxon>
        <taxon>Eubacteriales</taxon>
        <taxon>Clostridiaceae</taxon>
        <taxon>Clostridium</taxon>
    </lineage>
</organism>
<comment type="caution">
    <text evidence="2">The sequence shown here is derived from an EMBL/GenBank/DDBJ whole genome shotgun (WGS) entry which is preliminary data.</text>
</comment>
<reference evidence="3 5" key="2">
    <citation type="submission" date="2018-08" db="EMBL/GenBank/DDBJ databases">
        <title>Genome of Clostridium chromiireducens C1, DSM12136.</title>
        <authorList>
            <person name="Xing M."/>
            <person name="Wei Y."/>
            <person name="Ang E.L."/>
            <person name="Zhao H."/>
            <person name="Zhang Y."/>
        </authorList>
    </citation>
    <scope>NUCLEOTIDE SEQUENCE [LARGE SCALE GENOMIC DNA]</scope>
    <source>
        <strain evidence="3 5">C1</strain>
    </source>
</reference>
<evidence type="ECO:0000313" key="2">
    <source>
        <dbReference type="EMBL" id="OPJ60935.1"/>
    </source>
</evidence>
<dbReference type="GO" id="GO:0016163">
    <property type="term" value="F:nitrogenase activity"/>
    <property type="evidence" value="ECO:0007669"/>
    <property type="project" value="UniProtKB-EC"/>
</dbReference>
<dbReference type="Proteomes" id="UP000191056">
    <property type="component" value="Unassembled WGS sequence"/>
</dbReference>
<sequence length="434" mass="48141">MAQGVEKSRNSCALQGAISTISEINRVVPIVHSTAGCTIQQAMVNSVSGYNGFDIPSTNVAEKHVIFGGGSRLREQIKNTVKVVDGDLYVALSGCAPELVGDDVITMTNEAQEQGEPVIYYKAPGFKGRFHLGYEGVVNAIINQLSTITAVNTSKQNDLVNIFGIIPNQDVHWRGNLEELRRILEGIGLKVNTLFGFGQGIEAWKDIPSAALNIVFSKWGVSIAENLKNKYETPFLNLESIPVGAKDTTSFIKKVTNLLVIDSEEIEEYINEEKEKENYYLNNLLNLYVDYNFQKNFGIVGDESTVNGISSFLSKTFGLISKVNIYTDPIQEEDEVLGENVYRTDDLNEIQEILKDNKVELILGSSLEKEVSEELNIPLQVISFPEVDKVILNKSYLGFNGGINILEDLSTVLLNYERKLQQKISDDIKSLLAK</sequence>
<dbReference type="PANTHER" id="PTHR33712">
    <property type="entry name" value="LIGHT-INDEPENDENT PROTOCHLOROPHYLLIDE REDUCTASE SUBUNIT B"/>
    <property type="match status" value="1"/>
</dbReference>
<proteinExistence type="predicted"/>
<reference evidence="2 4" key="1">
    <citation type="submission" date="2017-03" db="EMBL/GenBank/DDBJ databases">
        <title>Genome sequence of Clostridium chromiireducens DSM 23318.</title>
        <authorList>
            <person name="Poehlein A."/>
            <person name="Daniel R."/>
        </authorList>
    </citation>
    <scope>NUCLEOTIDE SEQUENCE [LARGE SCALE GENOMIC DNA]</scope>
    <source>
        <strain evidence="2 4">DSM 23318</strain>
    </source>
</reference>
<dbReference type="RefSeq" id="WP_079440383.1">
    <property type="nucleotide sequence ID" value="NZ_MZGT01000035.1"/>
</dbReference>
<dbReference type="STRING" id="225345.CLCHR_27480"/>
<accession>A0A1V4IMD4</accession>
<evidence type="ECO:0000259" key="1">
    <source>
        <dbReference type="Pfam" id="PF00148"/>
    </source>
</evidence>
<dbReference type="SUPFAM" id="SSF53807">
    <property type="entry name" value="Helical backbone' metal receptor"/>
    <property type="match status" value="1"/>
</dbReference>